<feature type="region of interest" description="Disordered" evidence="1">
    <location>
        <begin position="690"/>
        <end position="807"/>
    </location>
</feature>
<dbReference type="EMBL" id="AGQR02000708">
    <property type="protein sequence ID" value="PIM03551.1"/>
    <property type="molecule type" value="Genomic_DNA"/>
</dbReference>
<evidence type="ECO:0000313" key="4">
    <source>
        <dbReference type="Proteomes" id="UP000236343"/>
    </source>
</evidence>
<feature type="region of interest" description="Disordered" evidence="1">
    <location>
        <begin position="426"/>
        <end position="455"/>
    </location>
</feature>
<dbReference type="GO" id="GO:0055028">
    <property type="term" value="C:cortical microtubule"/>
    <property type="evidence" value="ECO:0007669"/>
    <property type="project" value="TreeGrafter"/>
</dbReference>
<reference evidence="3 4" key="1">
    <citation type="journal article" date="2016" name="Nat. Commun.">
        <title>Local admixture of amplified and diversified secreted pathogenesis determinants shapes mosaic Toxoplasma gondii genomes.</title>
        <authorList>
            <person name="Lorenzi H."/>
            <person name="Khan A."/>
            <person name="Behnke M.S."/>
            <person name="Namasivayam S."/>
            <person name="Swapna L.S."/>
            <person name="Hadjithomas M."/>
            <person name="Karamycheva S."/>
            <person name="Pinney D."/>
            <person name="Brunk B.P."/>
            <person name="Ajioka J.W."/>
            <person name="Ajzenberg D."/>
            <person name="Boothroyd J.C."/>
            <person name="Boyle J.P."/>
            <person name="Darde M.L."/>
            <person name="Diaz-Miranda M.A."/>
            <person name="Dubey J.P."/>
            <person name="Fritz H.M."/>
            <person name="Gennari S.M."/>
            <person name="Gregory B.D."/>
            <person name="Kim K."/>
            <person name="Saeij J.P."/>
            <person name="Su C."/>
            <person name="White M.W."/>
            <person name="Zhu X.Q."/>
            <person name="Howe D.K."/>
            <person name="Rosenthal B.M."/>
            <person name="Grigg M.E."/>
            <person name="Parkinson J."/>
            <person name="Liu L."/>
            <person name="Kissinger J.C."/>
            <person name="Roos D.S."/>
            <person name="Sibley L.D."/>
        </authorList>
    </citation>
    <scope>NUCLEOTIDE SEQUENCE [LARGE SCALE GENOMIC DNA]</scope>
    <source>
        <strain evidence="3 4">COUG</strain>
    </source>
</reference>
<feature type="region of interest" description="Disordered" evidence="1">
    <location>
        <begin position="1424"/>
        <end position="1454"/>
    </location>
</feature>
<feature type="compositionally biased region" description="Basic and acidic residues" evidence="1">
    <location>
        <begin position="779"/>
        <end position="790"/>
    </location>
</feature>
<feature type="compositionally biased region" description="Polar residues" evidence="1">
    <location>
        <begin position="1166"/>
        <end position="1187"/>
    </location>
</feature>
<proteinExistence type="predicted"/>
<feature type="region of interest" description="Disordered" evidence="1">
    <location>
        <begin position="555"/>
        <end position="656"/>
    </location>
</feature>
<feature type="compositionally biased region" description="Low complexity" evidence="1">
    <location>
        <begin position="319"/>
        <end position="340"/>
    </location>
</feature>
<feature type="compositionally biased region" description="Low complexity" evidence="1">
    <location>
        <begin position="1118"/>
        <end position="1128"/>
    </location>
</feature>
<dbReference type="PROSITE" id="PS50172">
    <property type="entry name" value="BRCT"/>
    <property type="match status" value="1"/>
</dbReference>
<accession>A0A2G8Y8G6</accession>
<feature type="region of interest" description="Disordered" evidence="1">
    <location>
        <begin position="375"/>
        <end position="405"/>
    </location>
</feature>
<evidence type="ECO:0000313" key="3">
    <source>
        <dbReference type="EMBL" id="PIM03551.1"/>
    </source>
</evidence>
<feature type="compositionally biased region" description="Basic and acidic residues" evidence="1">
    <location>
        <begin position="1188"/>
        <end position="1200"/>
    </location>
</feature>
<feature type="region of interest" description="Disordered" evidence="1">
    <location>
        <begin position="976"/>
        <end position="1052"/>
    </location>
</feature>
<dbReference type="PANTHER" id="PTHR31949">
    <property type="entry name" value="GASTRIC MUCIN-LIKE PROTEIN"/>
    <property type="match status" value="1"/>
</dbReference>
<feature type="region of interest" description="Disordered" evidence="1">
    <location>
        <begin position="319"/>
        <end position="343"/>
    </location>
</feature>
<feature type="compositionally biased region" description="Low complexity" evidence="1">
    <location>
        <begin position="1427"/>
        <end position="1440"/>
    </location>
</feature>
<name>A0A2G8Y8G6_TOXGO</name>
<feature type="region of interest" description="Disordered" evidence="1">
    <location>
        <begin position="1842"/>
        <end position="1926"/>
    </location>
</feature>
<feature type="region of interest" description="Disordered" evidence="1">
    <location>
        <begin position="1103"/>
        <end position="1358"/>
    </location>
</feature>
<comment type="caution">
    <text evidence="3">The sequence shown here is derived from an EMBL/GenBank/DDBJ whole genome shotgun (WGS) entry which is preliminary data.</text>
</comment>
<gene>
    <name evidence="3" type="ORF">TGCOUG_255960</name>
</gene>
<feature type="region of interest" description="Disordered" evidence="1">
    <location>
        <begin position="236"/>
        <end position="283"/>
    </location>
</feature>
<feature type="region of interest" description="Disordered" evidence="1">
    <location>
        <begin position="883"/>
        <end position="919"/>
    </location>
</feature>
<feature type="compositionally biased region" description="Low complexity" evidence="1">
    <location>
        <begin position="737"/>
        <end position="753"/>
    </location>
</feature>
<sequence>MSTPCPRNSASPSCSSYEPYTSFSSSCDESLSQRADCLLCRDQDLHPNLLVSQSSCSTVSHLCSSGSLVCADPLASFPPSFPSASGQSRRSQKLSLNNRRERTAASAWKPWGTCRCLSVMRRLLHAVPLRYISFDLEQEECFFLTEKRKSSTRQRSQKSSSSGAQRGKRTGEASEAEVGGKTCQSGSGSHGHPDNIRAGTFESRGLWKLPYLIPFDCLAFTPLCARPRCMCSWNSGGDPSSHPRIQEASPSQLPAPSTSALSPACGSSSSLSSPSRSSSPCALGTTNDMSSAAAVASSHASSANETSTSTTCISTSFSSSPSPCSSSSSSSTAVLSSPLTAKTPEPPGPHLCAVCGLPDLRDWYPCYYPLNSECVGGRSRSRSSPSHLADGESPDTDEDETTDNGALGAFVSDVFARGQLRARPGVDCLPGSGTAARVQGWRSHEGDEGENGERSAWEGSVMVTPSWAYAFEHFPTVFACKEKQRRNSDTPPVTWRVALLMECLVRPGSFRPRLRSIVQASSFESAVRQVTKPRRGGHFLAAAAFAKRFFQRAGGRSVEEKRSGGGEEAAVPSAAQEKPGLSTNASEEDTNASPSVAEAGKGPVEAKEDKCTTDRCKEGERGEEEEKSEKGHVSQLTSPRTRKEAEAAVVAAAKSPGREREVLFQNFLEWQCDDPSAVFPVRLLAFALGPKAPEQKNREAVTQTETPPSAQKQERNFLGGAQPFRLWSSQPGGLLFSSQASPSRASRRAQSSPVAGEKERKRDSNPERQTNQREEEEQRGETKRDREKNELVCSQTGDSMETTVDSEVLDEVKGGIARVAKKTKTEARLSGCNGERELTTSDGGTGKRSISTCCKRLGELLQQPIDKSEDAVKNDVKIAVKVEMDPTDEGHTSARNNEEATRLGVRDKSAIANKGELGGSRLAKRVSLEPATEFDRNLSSYFSGDSSLPAALEFSSVSDASASAVSSLSSPPAFAPLAAGLSSEDGELSPAASKDTGRPGPRPQSHSDSNCSLASSSSSFSSCSSFSSSSAYPPSSSSSSSSSTSSSPSSCFFASSALSSLSSSSSSWSGRPVCVSGKNALISPARDGTSFPEVQHVFRLLESNKTHPGHNAEVAEDSVSPVPSYPVSVKKEVEDEQDERAQQTAEGRVPEGDVPVADENILSPCALSSSDSVTLSLPASTQVNTVRGETDSREESRDGELSSFVKSEQVKTEVGDAKQNQGGTREGEESKVYPSFKPDGEERQASSQLACGSYSASSASPFPSPCGSSPLPPTSPSSLSSPSSSPSSSSSSSASSSSSSSASSSASSSSSSSASSSASPSSSSSASSSSSSSASSSASSFSSAGIASPSRSSSAPSVSNCRAETLESVCGSFEDGFSSYCRHAHAETLLLLGPSCEEPDVTLREWCQACGTKAQSYVFLVAPPRSPDSSDSVGSSPGRPQSREGDTASPETPPDACTCCLERVDTGSVGGGPLGTWNYACCPVCFSNWRCVVGTPGKPGAALSTGNQWYVGLRKPFEKRNLLQTFLRKFCGDSLPWNPAKSCFLAPLGFAFELAKLAATFDFHIEDRVLRLVQCQLGLLASSAGESSFGESRNLRERGGDANDVERWSREIQQSRSDWTQWLADEMETLAVETPGSEAWRHRLKGTLRKAPFWGFRRLFVAVPRHPLRGREERLQGPTDPRRVGASLGTVCYVCVSPNAETGSQRLESLLREAAENGHTPCESGVSRDSRGDVSVSSGLWAQKRREANKVNLTSGRTGKYFLVDRQDLKVLLARLSAKMVARKWIDHGLGPATQRDARLLQALWGSASAACDEISTNEKEESLRRKRRCDSRVSEIIRERDEAKDVRGSSAASGRTEMFFARSTGPTDERTRQSLLLADSDEEKENVLRKKRRARAEKSTEQKRARQREDEGRPDSLKRYARRGETAGPIDVREMLFTAVGKTEEATRKMEDELEALLTKVKPPRATWDADGRVSASGPGTGGLRLIREPGGSVEWAYIAFLVVPDLPPSLRKKDDRTPEKLRTNPSEVWVDFYNPKLLCGLVGGAVLIERRVLDEVEKRKAWPSDGTPAKVELDKVVAKSEASIGAALGSSFLTADMRERNAEGGLFRDYRFYVSGDRDSKEHRLCRLLIELGNGAFETRLKVTDYVVFCDDSERDIVHAVQKLQQRGELKVQNTLGDRHTNPVTPKFLYDCILGWAVMCPSRERGHIPFSKTFGRH</sequence>
<evidence type="ECO:0000256" key="1">
    <source>
        <dbReference type="SAM" id="MobiDB-lite"/>
    </source>
</evidence>
<dbReference type="PANTHER" id="PTHR31949:SF2">
    <property type="entry name" value="OS05G0480600 PROTEIN"/>
    <property type="match status" value="1"/>
</dbReference>
<dbReference type="GO" id="GO:0043622">
    <property type="term" value="P:cortical microtubule organization"/>
    <property type="evidence" value="ECO:0007669"/>
    <property type="project" value="TreeGrafter"/>
</dbReference>
<feature type="compositionally biased region" description="Polar residues" evidence="1">
    <location>
        <begin position="700"/>
        <end position="711"/>
    </location>
</feature>
<feature type="compositionally biased region" description="Low complexity" evidence="1">
    <location>
        <begin position="1253"/>
        <end position="1269"/>
    </location>
</feature>
<feature type="domain" description="BRCT" evidence="2">
    <location>
        <begin position="2104"/>
        <end position="2195"/>
    </location>
</feature>
<feature type="compositionally biased region" description="Basic and acidic residues" evidence="1">
    <location>
        <begin position="604"/>
        <end position="620"/>
    </location>
</feature>
<feature type="compositionally biased region" description="Basic and acidic residues" evidence="1">
    <location>
        <begin position="756"/>
        <end position="773"/>
    </location>
</feature>
<feature type="compositionally biased region" description="Acidic residues" evidence="1">
    <location>
        <begin position="392"/>
        <end position="402"/>
    </location>
</feature>
<organism evidence="3 4">
    <name type="scientific">Toxoplasma gondii COUG</name>
    <dbReference type="NCBI Taxonomy" id="1074873"/>
    <lineage>
        <taxon>Eukaryota</taxon>
        <taxon>Sar</taxon>
        <taxon>Alveolata</taxon>
        <taxon>Apicomplexa</taxon>
        <taxon>Conoidasida</taxon>
        <taxon>Coccidia</taxon>
        <taxon>Eucoccidiorida</taxon>
        <taxon>Eimeriorina</taxon>
        <taxon>Sarcocystidae</taxon>
        <taxon>Toxoplasma</taxon>
    </lineage>
</organism>
<feature type="compositionally biased region" description="Low complexity" evidence="1">
    <location>
        <begin position="257"/>
        <end position="283"/>
    </location>
</feature>
<feature type="compositionally biased region" description="Polar residues" evidence="1">
    <location>
        <begin position="792"/>
        <end position="805"/>
    </location>
</feature>
<dbReference type="VEuPathDB" id="ToxoDB:TGCOUG_255960"/>
<feature type="region of interest" description="Disordered" evidence="1">
    <location>
        <begin position="152"/>
        <end position="196"/>
    </location>
</feature>
<evidence type="ECO:0000259" key="2">
    <source>
        <dbReference type="PROSITE" id="PS50172"/>
    </source>
</evidence>
<dbReference type="InterPro" id="IPR001357">
    <property type="entry name" value="BRCT_dom"/>
</dbReference>
<feature type="compositionally biased region" description="Basic and acidic residues" evidence="1">
    <location>
        <begin position="442"/>
        <end position="455"/>
    </location>
</feature>
<feature type="compositionally biased region" description="Low complexity" evidence="1">
    <location>
        <begin position="1276"/>
        <end position="1358"/>
    </location>
</feature>
<feature type="compositionally biased region" description="Basic and acidic residues" evidence="1">
    <location>
        <begin position="883"/>
        <end position="909"/>
    </location>
</feature>
<feature type="compositionally biased region" description="Basic and acidic residues" evidence="1">
    <location>
        <begin position="1897"/>
        <end position="1926"/>
    </location>
</feature>
<dbReference type="Proteomes" id="UP000236343">
    <property type="component" value="Unassembled WGS sequence"/>
</dbReference>
<protein>
    <recommendedName>
        <fullName evidence="2">BRCT domain-containing protein</fullName>
    </recommendedName>
</protein>
<feature type="compositionally biased region" description="Low complexity" evidence="1">
    <location>
        <begin position="1006"/>
        <end position="1052"/>
    </location>
</feature>